<protein>
    <submittedName>
        <fullName evidence="2">Uncharacterized protein</fullName>
    </submittedName>
</protein>
<proteinExistence type="predicted"/>
<evidence type="ECO:0000256" key="1">
    <source>
        <dbReference type="SAM" id="Phobius"/>
    </source>
</evidence>
<keyword evidence="1" id="KW-1133">Transmembrane helix</keyword>
<organism evidence="2 3">
    <name type="scientific">Marivirga atlantica</name>
    <dbReference type="NCBI Taxonomy" id="1548457"/>
    <lineage>
        <taxon>Bacteria</taxon>
        <taxon>Pseudomonadati</taxon>
        <taxon>Bacteroidota</taxon>
        <taxon>Cytophagia</taxon>
        <taxon>Cytophagales</taxon>
        <taxon>Marivirgaceae</taxon>
        <taxon>Marivirga</taxon>
    </lineage>
</organism>
<feature type="transmembrane region" description="Helical" evidence="1">
    <location>
        <begin position="81"/>
        <end position="99"/>
    </location>
</feature>
<dbReference type="AlphaFoldDB" id="A0A937AC47"/>
<evidence type="ECO:0000313" key="3">
    <source>
        <dbReference type="Proteomes" id="UP000642920"/>
    </source>
</evidence>
<name>A0A937AC47_9BACT</name>
<dbReference type="EMBL" id="JAERQG010000003">
    <property type="protein sequence ID" value="MBL0766226.1"/>
    <property type="molecule type" value="Genomic_DNA"/>
</dbReference>
<keyword evidence="1" id="KW-0472">Membrane</keyword>
<comment type="caution">
    <text evidence="2">The sequence shown here is derived from an EMBL/GenBank/DDBJ whole genome shotgun (WGS) entry which is preliminary data.</text>
</comment>
<keyword evidence="1" id="KW-0812">Transmembrane</keyword>
<dbReference type="Proteomes" id="UP000642920">
    <property type="component" value="Unassembled WGS sequence"/>
</dbReference>
<reference evidence="2" key="1">
    <citation type="submission" date="2021-01" db="EMBL/GenBank/DDBJ databases">
        <title>Marivirga sp. nov., isolated from intertidal surface sediments.</title>
        <authorList>
            <person name="Zhang M."/>
        </authorList>
    </citation>
    <scope>NUCLEOTIDE SEQUENCE</scope>
    <source>
        <strain evidence="2">SM1354</strain>
    </source>
</reference>
<feature type="transmembrane region" description="Helical" evidence="1">
    <location>
        <begin position="16"/>
        <end position="36"/>
    </location>
</feature>
<evidence type="ECO:0000313" key="2">
    <source>
        <dbReference type="EMBL" id="MBL0766226.1"/>
    </source>
</evidence>
<accession>A0A937AC47</accession>
<sequence length="134" mass="15095">MTIKNYIPFTNNPRKLLLIDAAGALLSSFLLAFVLVKFESFFGIPKNTLFILATIPIFFALFDISSFVTNILPIKTYLKSIALFNVGYCFLSLGFAIYHADVITLFGWVYIVSEVLIVLVLARLEFKLSQIQNS</sequence>
<feature type="transmembrane region" description="Helical" evidence="1">
    <location>
        <begin position="105"/>
        <end position="124"/>
    </location>
</feature>
<dbReference type="RefSeq" id="WP_201922320.1">
    <property type="nucleotide sequence ID" value="NZ_JAERQG010000003.1"/>
</dbReference>
<keyword evidence="3" id="KW-1185">Reference proteome</keyword>
<gene>
    <name evidence="2" type="ORF">JKP34_13245</name>
</gene>
<feature type="transmembrane region" description="Helical" evidence="1">
    <location>
        <begin position="48"/>
        <end position="69"/>
    </location>
</feature>